<gene>
    <name evidence="6" type="ORF">SAMN04490181_5063</name>
</gene>
<keyword evidence="4" id="KW-0653">Protein transport</keyword>
<evidence type="ECO:0000256" key="3">
    <source>
        <dbReference type="ARBA" id="ARBA00022729"/>
    </source>
</evidence>
<evidence type="ECO:0000256" key="1">
    <source>
        <dbReference type="ARBA" id="ARBA00011245"/>
    </source>
</evidence>
<reference evidence="6 7" key="1">
    <citation type="submission" date="2016-10" db="EMBL/GenBank/DDBJ databases">
        <authorList>
            <person name="Varghese N."/>
            <person name="Submissions S."/>
        </authorList>
    </citation>
    <scope>NUCLEOTIDE SEQUENCE [LARGE SCALE GENOMIC DNA]</scope>
    <source>
        <strain evidence="6 7">BS2771</strain>
    </source>
</reference>
<dbReference type="Pfam" id="PF03548">
    <property type="entry name" value="LolA"/>
    <property type="match status" value="1"/>
</dbReference>
<evidence type="ECO:0000256" key="4">
    <source>
        <dbReference type="ARBA" id="ARBA00022927"/>
    </source>
</evidence>
<evidence type="ECO:0000256" key="2">
    <source>
        <dbReference type="ARBA" id="ARBA00022448"/>
    </source>
</evidence>
<accession>A0ABY0WJS1</accession>
<proteinExistence type="predicted"/>
<evidence type="ECO:0000313" key="6">
    <source>
        <dbReference type="EMBL" id="SDV11071.1"/>
    </source>
</evidence>
<keyword evidence="2" id="KW-0813">Transport</keyword>
<dbReference type="InterPro" id="IPR029046">
    <property type="entry name" value="LolA/LolB/LppX"/>
</dbReference>
<keyword evidence="3" id="KW-0732">Signal</keyword>
<dbReference type="EMBL" id="LT629800">
    <property type="protein sequence ID" value="SDV11071.1"/>
    <property type="molecule type" value="Genomic_DNA"/>
</dbReference>
<sequence length="362" mass="39281">MLTPVGAGLPAMVANDNAGRLTLRGALRFFASKLAPTEGRRRGLEMLTPVGAGLPAMVVNDNAGHLTLRGVLRFFASKLAPTEGRRRDFEMQPPVGAGLPAMVANDNAGRLTLRGGLRFFASKLAPTEGRRRDFEMRPPVGAGLPAMVANDNAGHLTLRGVLRFFASKLAPTGAGLLLSFGAYAFDLQQLSDQLAKPSVIHGNFIQEKHLRALPQPLTSKGTFVLARDHGLLWLLKTPLQQDYRINAQGIARRDANGWQPLPNKSAGAEQNRLFLAVLQGDSSGLQRDFELQLQGTATAWKLMLTPRSLLLKQVFTQINIDGGELVHTIQLLETQGDSTVLRMQDSTSTQPLSDAEQHDFAQ</sequence>
<dbReference type="CDD" id="cd16325">
    <property type="entry name" value="LolA"/>
    <property type="match status" value="1"/>
</dbReference>
<organism evidence="6 7">
    <name type="scientific">Pseudomonas brenneri</name>
    <dbReference type="NCBI Taxonomy" id="129817"/>
    <lineage>
        <taxon>Bacteria</taxon>
        <taxon>Pseudomonadati</taxon>
        <taxon>Pseudomonadota</taxon>
        <taxon>Gammaproteobacteria</taxon>
        <taxon>Pseudomonadales</taxon>
        <taxon>Pseudomonadaceae</taxon>
        <taxon>Pseudomonas</taxon>
    </lineage>
</organism>
<protein>
    <submittedName>
        <fullName evidence="6">Outer membrane lipoprotein carrier protein LolA</fullName>
    </submittedName>
</protein>
<feature type="region of interest" description="Disordered" evidence="5">
    <location>
        <begin position="343"/>
        <end position="362"/>
    </location>
</feature>
<keyword evidence="7" id="KW-1185">Reference proteome</keyword>
<evidence type="ECO:0000256" key="5">
    <source>
        <dbReference type="SAM" id="MobiDB-lite"/>
    </source>
</evidence>
<dbReference type="InterPro" id="IPR004564">
    <property type="entry name" value="OM_lipoprot_carrier_LolA-like"/>
</dbReference>
<keyword evidence="6" id="KW-0449">Lipoprotein</keyword>
<dbReference type="Proteomes" id="UP000199620">
    <property type="component" value="Chromosome I"/>
</dbReference>
<dbReference type="SUPFAM" id="SSF89392">
    <property type="entry name" value="Prokaryotic lipoproteins and lipoprotein localization factors"/>
    <property type="match status" value="1"/>
</dbReference>
<evidence type="ECO:0000313" key="7">
    <source>
        <dbReference type="Proteomes" id="UP000199620"/>
    </source>
</evidence>
<comment type="subunit">
    <text evidence="1">Monomer.</text>
</comment>
<name>A0ABY0WJS1_9PSED</name>
<dbReference type="Gene3D" id="2.50.20.10">
    <property type="entry name" value="Lipoprotein localisation LolA/LolB/LppX"/>
    <property type="match status" value="1"/>
</dbReference>